<proteinExistence type="predicted"/>
<dbReference type="Proteomes" id="UP000740329">
    <property type="component" value="Unassembled WGS sequence"/>
</dbReference>
<accession>A0A8J7S5R3</accession>
<protein>
    <submittedName>
        <fullName evidence="1">Uncharacterized protein</fullName>
    </submittedName>
</protein>
<sequence length="42" mass="4540">MISTVNTINNKMANNSADISVSRYLATNQAIKSTERSPITLA</sequence>
<organism evidence="1 2">
    <name type="scientific">Methanococcus voltae</name>
    <dbReference type="NCBI Taxonomy" id="2188"/>
    <lineage>
        <taxon>Archaea</taxon>
        <taxon>Methanobacteriati</taxon>
        <taxon>Methanobacteriota</taxon>
        <taxon>Methanomada group</taxon>
        <taxon>Methanococci</taxon>
        <taxon>Methanococcales</taxon>
        <taxon>Methanococcaceae</taxon>
        <taxon>Methanococcus</taxon>
    </lineage>
</organism>
<dbReference type="RefSeq" id="WP_259051252.1">
    <property type="nucleotide sequence ID" value="NZ_JAGGMU010000004.1"/>
</dbReference>
<gene>
    <name evidence="1" type="ORF">J3E07_001328</name>
</gene>
<dbReference type="AlphaFoldDB" id="A0A8J7S5R3"/>
<dbReference type="EMBL" id="JAGGMV010000004">
    <property type="protein sequence ID" value="MBP2201888.1"/>
    <property type="molecule type" value="Genomic_DNA"/>
</dbReference>
<evidence type="ECO:0000313" key="1">
    <source>
        <dbReference type="EMBL" id="MBP2201888.1"/>
    </source>
</evidence>
<evidence type="ECO:0000313" key="2">
    <source>
        <dbReference type="Proteomes" id="UP000740329"/>
    </source>
</evidence>
<comment type="caution">
    <text evidence="1">The sequence shown here is derived from an EMBL/GenBank/DDBJ whole genome shotgun (WGS) entry which is preliminary data.</text>
</comment>
<reference evidence="1" key="1">
    <citation type="submission" date="2021-03" db="EMBL/GenBank/DDBJ databases">
        <title>Genomic Encyclopedia of Type Strains, Phase IV (KMG-V): Genome sequencing to study the core and pangenomes of soil and plant-associated prokaryotes.</title>
        <authorList>
            <person name="Whitman W."/>
        </authorList>
    </citation>
    <scope>NUCLEOTIDE SEQUENCE</scope>
    <source>
        <strain evidence="1">C4</strain>
    </source>
</reference>
<name>A0A8J7S5R3_METVO</name>